<sequence length="331" mass="37232">MFAPSSANTIRALWSHCLQIVHKNPSPDDLRVFTIVVRKASFAEAAQELGASPAFVSKRIRLLEEDLAVKLLHRTTRRVSVTEEGERVFHWALRILDDMDQLLQEVAVTRAEPRGLLRVSCSFGFGRSVVAPVLSQLVERHPGLQVRLEVFDRLVDVAGEGFDLDVRVGDEIAPHLIARRLADNHRVLCAAPAYLARRGTPRTLAELPGHDCLVIKERDHPFGVWRLRQGAQEQAVKVRGPLSANNGEMVVQWAVDGRGIALRSMWDVAPLLQSGQLVQVLPEWRQEANIWAVYPTRLERSAKVRVCVEFLQEQFRHRPWANATRSLQGAA</sequence>
<dbReference type="Gene3D" id="1.10.10.10">
    <property type="entry name" value="Winged helix-like DNA-binding domain superfamily/Winged helix DNA-binding domain"/>
    <property type="match status" value="1"/>
</dbReference>
<evidence type="ECO:0000256" key="2">
    <source>
        <dbReference type="ARBA" id="ARBA00023015"/>
    </source>
</evidence>
<dbReference type="PROSITE" id="PS50931">
    <property type="entry name" value="HTH_LYSR"/>
    <property type="match status" value="1"/>
</dbReference>
<proteinExistence type="inferred from homology"/>
<dbReference type="Gene3D" id="3.40.190.290">
    <property type="match status" value="1"/>
</dbReference>
<keyword evidence="2" id="KW-0805">Transcription regulation</keyword>
<evidence type="ECO:0000259" key="5">
    <source>
        <dbReference type="PROSITE" id="PS50931"/>
    </source>
</evidence>
<dbReference type="InterPro" id="IPR036388">
    <property type="entry name" value="WH-like_DNA-bd_sf"/>
</dbReference>
<dbReference type="FunFam" id="3.40.190.290:FF:000001">
    <property type="entry name" value="Transcriptional regulator, LysR family"/>
    <property type="match status" value="1"/>
</dbReference>
<keyword evidence="3" id="KW-0238">DNA-binding</keyword>
<evidence type="ECO:0000256" key="4">
    <source>
        <dbReference type="ARBA" id="ARBA00023163"/>
    </source>
</evidence>
<dbReference type="GO" id="GO:0003700">
    <property type="term" value="F:DNA-binding transcription factor activity"/>
    <property type="evidence" value="ECO:0007669"/>
    <property type="project" value="InterPro"/>
</dbReference>
<evidence type="ECO:0000256" key="3">
    <source>
        <dbReference type="ARBA" id="ARBA00023125"/>
    </source>
</evidence>
<dbReference type="Pfam" id="PF00126">
    <property type="entry name" value="HTH_1"/>
    <property type="match status" value="1"/>
</dbReference>
<evidence type="ECO:0000313" key="7">
    <source>
        <dbReference type="Proteomes" id="UP000032566"/>
    </source>
</evidence>
<dbReference type="GO" id="GO:0006351">
    <property type="term" value="P:DNA-templated transcription"/>
    <property type="evidence" value="ECO:0007669"/>
    <property type="project" value="TreeGrafter"/>
</dbReference>
<name>A0A0D7K888_9BURK</name>
<evidence type="ECO:0000313" key="6">
    <source>
        <dbReference type="EMBL" id="KJA10545.1"/>
    </source>
</evidence>
<dbReference type="AlphaFoldDB" id="A0A0D7K888"/>
<dbReference type="SUPFAM" id="SSF46785">
    <property type="entry name" value="Winged helix' DNA-binding domain"/>
    <property type="match status" value="1"/>
</dbReference>
<gene>
    <name evidence="6" type="ORF">RP29_11110</name>
</gene>
<accession>A0A0D7K888</accession>
<keyword evidence="7" id="KW-1185">Reference proteome</keyword>
<comment type="similarity">
    <text evidence="1">Belongs to the LysR transcriptional regulatory family.</text>
</comment>
<protein>
    <submittedName>
        <fullName evidence="6">LysR family transcriptional regulator</fullName>
    </submittedName>
</protein>
<dbReference type="EMBL" id="JXYQ01000032">
    <property type="protein sequence ID" value="KJA10545.1"/>
    <property type="molecule type" value="Genomic_DNA"/>
</dbReference>
<dbReference type="GO" id="GO:0043565">
    <property type="term" value="F:sequence-specific DNA binding"/>
    <property type="evidence" value="ECO:0007669"/>
    <property type="project" value="TreeGrafter"/>
</dbReference>
<dbReference type="CDD" id="cd08479">
    <property type="entry name" value="PBP2_CrgA_like_9"/>
    <property type="match status" value="1"/>
</dbReference>
<evidence type="ECO:0000256" key="1">
    <source>
        <dbReference type="ARBA" id="ARBA00009437"/>
    </source>
</evidence>
<dbReference type="SUPFAM" id="SSF53850">
    <property type="entry name" value="Periplasmic binding protein-like II"/>
    <property type="match status" value="1"/>
</dbReference>
<keyword evidence="4" id="KW-0804">Transcription</keyword>
<feature type="domain" description="HTH lysR-type" evidence="5">
    <location>
        <begin position="25"/>
        <end position="82"/>
    </location>
</feature>
<dbReference type="STRING" id="80878.RP29_11110"/>
<dbReference type="InterPro" id="IPR058163">
    <property type="entry name" value="LysR-type_TF_proteobact-type"/>
</dbReference>
<comment type="caution">
    <text evidence="6">The sequence shown here is derived from an EMBL/GenBank/DDBJ whole genome shotgun (WGS) entry which is preliminary data.</text>
</comment>
<reference evidence="6 7" key="1">
    <citation type="submission" date="2014-12" db="EMBL/GenBank/DDBJ databases">
        <title>Isolation of bacteria from lake water.</title>
        <authorList>
            <person name="Sheng K.-Y."/>
            <person name="Chin P.-S."/>
            <person name="Chan K.-G."/>
            <person name="Tan G.S."/>
        </authorList>
    </citation>
    <scope>NUCLEOTIDE SEQUENCE [LARGE SCALE GENOMIC DNA]</scope>
    <source>
        <strain evidence="6 7">KY4</strain>
    </source>
</reference>
<dbReference type="PATRIC" id="fig|80878.5.peg.1896"/>
<dbReference type="Proteomes" id="UP000032566">
    <property type="component" value="Unassembled WGS sequence"/>
</dbReference>
<dbReference type="InterPro" id="IPR005119">
    <property type="entry name" value="LysR_subst-bd"/>
</dbReference>
<dbReference type="InterPro" id="IPR000847">
    <property type="entry name" value="LysR_HTH_N"/>
</dbReference>
<dbReference type="Pfam" id="PF03466">
    <property type="entry name" value="LysR_substrate"/>
    <property type="match status" value="1"/>
</dbReference>
<dbReference type="PANTHER" id="PTHR30537:SF5">
    <property type="entry name" value="HTH-TYPE TRANSCRIPTIONAL ACTIVATOR TTDR-RELATED"/>
    <property type="match status" value="1"/>
</dbReference>
<dbReference type="FunFam" id="1.10.10.10:FF:000001">
    <property type="entry name" value="LysR family transcriptional regulator"/>
    <property type="match status" value="1"/>
</dbReference>
<dbReference type="PANTHER" id="PTHR30537">
    <property type="entry name" value="HTH-TYPE TRANSCRIPTIONAL REGULATOR"/>
    <property type="match status" value="1"/>
</dbReference>
<organism evidence="6 7">
    <name type="scientific">Acidovorax temperans</name>
    <dbReference type="NCBI Taxonomy" id="80878"/>
    <lineage>
        <taxon>Bacteria</taxon>
        <taxon>Pseudomonadati</taxon>
        <taxon>Pseudomonadota</taxon>
        <taxon>Betaproteobacteria</taxon>
        <taxon>Burkholderiales</taxon>
        <taxon>Comamonadaceae</taxon>
        <taxon>Acidovorax</taxon>
    </lineage>
</organism>
<dbReference type="InterPro" id="IPR036390">
    <property type="entry name" value="WH_DNA-bd_sf"/>
</dbReference>